<reference evidence="1" key="1">
    <citation type="submission" date="2024-07" db="EMBL/GenBank/DDBJ databases">
        <authorList>
            <person name="Yu S.T."/>
        </authorList>
    </citation>
    <scope>NUCLEOTIDE SEQUENCE</scope>
    <source>
        <strain evidence="1">R17</strain>
    </source>
</reference>
<dbReference type="EMBL" id="CP163433">
    <property type="protein sequence ID" value="XDQ22507.1"/>
    <property type="molecule type" value="Genomic_DNA"/>
</dbReference>
<sequence>MAVTANTLSIESIAGRIHTPESFVRAIIASVLQNAVKEGRSADDKGNVAVPGNFTVKKITQTFRSDPMTVELCWEDEGAQMSVCIYV</sequence>
<proteinExistence type="predicted"/>
<protein>
    <submittedName>
        <fullName evidence="1">Uncharacterized protein</fullName>
    </submittedName>
</protein>
<dbReference type="AlphaFoldDB" id="A0AB39NXG0"/>
<gene>
    <name evidence="1" type="ORF">AB5J48_32210</name>
</gene>
<name>A0AB39NXG0_9ACTN</name>
<dbReference type="RefSeq" id="WP_369153326.1">
    <property type="nucleotide sequence ID" value="NZ_CP163433.1"/>
</dbReference>
<organism evidence="1">
    <name type="scientific">Streptomyces sp. R17</name>
    <dbReference type="NCBI Taxonomy" id="3238626"/>
    <lineage>
        <taxon>Bacteria</taxon>
        <taxon>Bacillati</taxon>
        <taxon>Actinomycetota</taxon>
        <taxon>Actinomycetes</taxon>
        <taxon>Kitasatosporales</taxon>
        <taxon>Streptomycetaceae</taxon>
        <taxon>Streptomyces</taxon>
    </lineage>
</organism>
<accession>A0AB39NXG0</accession>
<evidence type="ECO:0000313" key="1">
    <source>
        <dbReference type="EMBL" id="XDQ22507.1"/>
    </source>
</evidence>